<sequence>MNSQSAVRRYPHSFSIEQILAKPEMRSSDSSFPESAQDESGRGGLCGGASRVSSPATSSCLEDNLDDGKSDIDLASDDGNGLGDDRKKRPRTAFSAAQIKALETEFERGKYLSVAKRTALAKQLQLTETQIKIWFQNRRTKWKRKYTSDVETLASHYYAQLGIGGLARPMVVGDRLWLFSQTPTGPTPIQSIMLNGSGSAAPMPSAAATGSPMRPYPTSGGMPPLPGPSVMESARNAILARGQPLNFALPFGVAKSPAGVVHSASYIPRCKSYAGSYVDYAASLPPNEAYLQMKYATLPPETESGSSNGLAELERVFGDANANFLQQRSTPAGGVATSYGHDGLNQAQRSRRPTQSESECSDIDCEQLDEDEEPPAAE</sequence>
<proteinExistence type="predicted"/>
<dbReference type="SMART" id="SM00389">
    <property type="entry name" value="HOX"/>
    <property type="match status" value="1"/>
</dbReference>
<dbReference type="GO" id="GO:0007420">
    <property type="term" value="P:brain development"/>
    <property type="evidence" value="ECO:0007669"/>
    <property type="project" value="TreeGrafter"/>
</dbReference>
<keyword evidence="2 5" id="KW-0238">DNA-binding</keyword>
<dbReference type="InterPro" id="IPR017970">
    <property type="entry name" value="Homeobox_CS"/>
</dbReference>
<evidence type="ECO:0000256" key="7">
    <source>
        <dbReference type="SAM" id="MobiDB-lite"/>
    </source>
</evidence>
<dbReference type="GO" id="GO:0000978">
    <property type="term" value="F:RNA polymerase II cis-regulatory region sequence-specific DNA binding"/>
    <property type="evidence" value="ECO:0007669"/>
    <property type="project" value="TreeGrafter"/>
</dbReference>
<dbReference type="InterPro" id="IPR050877">
    <property type="entry name" value="EMX-VAX-Noto_Homeobox_TFs"/>
</dbReference>
<feature type="compositionally biased region" description="Polar residues" evidence="7">
    <location>
        <begin position="51"/>
        <end position="61"/>
    </location>
</feature>
<dbReference type="Proteomes" id="UP001652628">
    <property type="component" value="Chromosome 2R"/>
</dbReference>
<dbReference type="InterPro" id="IPR001356">
    <property type="entry name" value="HD"/>
</dbReference>
<dbReference type="InterPro" id="IPR009057">
    <property type="entry name" value="Homeodomain-like_sf"/>
</dbReference>
<dbReference type="GO" id="GO:0000981">
    <property type="term" value="F:DNA-binding transcription factor activity, RNA polymerase II-specific"/>
    <property type="evidence" value="ECO:0007669"/>
    <property type="project" value="InterPro"/>
</dbReference>
<dbReference type="PANTHER" id="PTHR24339:SF30">
    <property type="entry name" value="LATERAL MUSCLES SCARCER, ISOFORM B"/>
    <property type="match status" value="1"/>
</dbReference>
<evidence type="ECO:0000256" key="4">
    <source>
        <dbReference type="ARBA" id="ARBA00023242"/>
    </source>
</evidence>
<evidence type="ECO:0000256" key="3">
    <source>
        <dbReference type="ARBA" id="ARBA00023155"/>
    </source>
</evidence>
<gene>
    <name evidence="10" type="primary">lms</name>
</gene>
<protein>
    <submittedName>
        <fullName evidence="10">Ventral anterior homeobox 1</fullName>
    </submittedName>
</protein>
<evidence type="ECO:0000313" key="10">
    <source>
        <dbReference type="RefSeq" id="XP_016930437.3"/>
    </source>
</evidence>
<dbReference type="PANTHER" id="PTHR24339">
    <property type="entry name" value="HOMEOBOX PROTEIN EMX-RELATED"/>
    <property type="match status" value="1"/>
</dbReference>
<name>A0AB39Z9C7_DROSZ</name>
<reference evidence="10" key="1">
    <citation type="submission" date="2025-08" db="UniProtKB">
        <authorList>
            <consortium name="RefSeq"/>
        </authorList>
    </citation>
    <scope>IDENTIFICATION</scope>
</reference>
<keyword evidence="4 5" id="KW-0539">Nucleus</keyword>
<evidence type="ECO:0000256" key="1">
    <source>
        <dbReference type="ARBA" id="ARBA00004123"/>
    </source>
</evidence>
<accession>A0AB39Z9C7</accession>
<evidence type="ECO:0000313" key="9">
    <source>
        <dbReference type="Proteomes" id="UP001652628"/>
    </source>
</evidence>
<dbReference type="GO" id="GO:0005634">
    <property type="term" value="C:nucleus"/>
    <property type="evidence" value="ECO:0007669"/>
    <property type="project" value="UniProtKB-SubCell"/>
</dbReference>
<feature type="domain" description="Homeobox" evidence="8">
    <location>
        <begin position="85"/>
        <end position="145"/>
    </location>
</feature>
<dbReference type="PROSITE" id="PS50071">
    <property type="entry name" value="HOMEOBOX_2"/>
    <property type="match status" value="1"/>
</dbReference>
<keyword evidence="3 5" id="KW-0371">Homeobox</keyword>
<dbReference type="PROSITE" id="PS00027">
    <property type="entry name" value="HOMEOBOX_1"/>
    <property type="match status" value="1"/>
</dbReference>
<dbReference type="RefSeq" id="XP_016930437.3">
    <property type="nucleotide sequence ID" value="XM_017074948.4"/>
</dbReference>
<dbReference type="GeneID" id="108010122"/>
<feature type="DNA-binding region" description="Homeobox" evidence="5">
    <location>
        <begin position="87"/>
        <end position="146"/>
    </location>
</feature>
<feature type="region of interest" description="Disordered" evidence="7">
    <location>
        <begin position="330"/>
        <end position="378"/>
    </location>
</feature>
<feature type="region of interest" description="Disordered" evidence="7">
    <location>
        <begin position="1"/>
        <end position="90"/>
    </location>
</feature>
<evidence type="ECO:0000256" key="5">
    <source>
        <dbReference type="PROSITE-ProRule" id="PRU00108"/>
    </source>
</evidence>
<dbReference type="GO" id="GO:0030182">
    <property type="term" value="P:neuron differentiation"/>
    <property type="evidence" value="ECO:0007669"/>
    <property type="project" value="TreeGrafter"/>
</dbReference>
<dbReference type="Pfam" id="PF00046">
    <property type="entry name" value="Homeodomain"/>
    <property type="match status" value="1"/>
</dbReference>
<comment type="subcellular location">
    <subcellularLocation>
        <location evidence="1 5 6">Nucleus</location>
    </subcellularLocation>
</comment>
<dbReference type="PRINTS" id="PR00024">
    <property type="entry name" value="HOMEOBOX"/>
</dbReference>
<dbReference type="SUPFAM" id="SSF46689">
    <property type="entry name" value="Homeodomain-like"/>
    <property type="match status" value="1"/>
</dbReference>
<feature type="compositionally biased region" description="Acidic residues" evidence="7">
    <location>
        <begin position="359"/>
        <end position="378"/>
    </location>
</feature>
<dbReference type="CDD" id="cd00086">
    <property type="entry name" value="homeodomain"/>
    <property type="match status" value="1"/>
</dbReference>
<feature type="compositionally biased region" description="Polar residues" evidence="7">
    <location>
        <begin position="345"/>
        <end position="358"/>
    </location>
</feature>
<dbReference type="InterPro" id="IPR020479">
    <property type="entry name" value="HD_metazoa"/>
</dbReference>
<keyword evidence="9" id="KW-1185">Reference proteome</keyword>
<organism evidence="9 10">
    <name type="scientific">Drosophila suzukii</name>
    <name type="common">Spotted-wing drosophila fruit fly</name>
    <dbReference type="NCBI Taxonomy" id="28584"/>
    <lineage>
        <taxon>Eukaryota</taxon>
        <taxon>Metazoa</taxon>
        <taxon>Ecdysozoa</taxon>
        <taxon>Arthropoda</taxon>
        <taxon>Hexapoda</taxon>
        <taxon>Insecta</taxon>
        <taxon>Pterygota</taxon>
        <taxon>Neoptera</taxon>
        <taxon>Endopterygota</taxon>
        <taxon>Diptera</taxon>
        <taxon>Brachycera</taxon>
        <taxon>Muscomorpha</taxon>
        <taxon>Ephydroidea</taxon>
        <taxon>Drosophilidae</taxon>
        <taxon>Drosophila</taxon>
        <taxon>Sophophora</taxon>
    </lineage>
</organism>
<evidence type="ECO:0000259" key="8">
    <source>
        <dbReference type="PROSITE" id="PS50071"/>
    </source>
</evidence>
<evidence type="ECO:0000256" key="2">
    <source>
        <dbReference type="ARBA" id="ARBA00023125"/>
    </source>
</evidence>
<evidence type="ECO:0000256" key="6">
    <source>
        <dbReference type="RuleBase" id="RU000682"/>
    </source>
</evidence>
<dbReference type="Gene3D" id="1.10.10.60">
    <property type="entry name" value="Homeodomain-like"/>
    <property type="match status" value="1"/>
</dbReference>
<dbReference type="AlphaFoldDB" id="A0AB39Z9C7"/>